<gene>
    <name evidence="2" type="ORF">C7960_0745</name>
    <name evidence="1" type="ORF">SAMN06295989_11158</name>
</gene>
<accession>A0A285GC13</accession>
<dbReference type="Proteomes" id="UP000217726">
    <property type="component" value="Unassembled WGS sequence"/>
</dbReference>
<dbReference type="OrthoDB" id="377873at2157"/>
<dbReference type="EMBL" id="OBDR01000011">
    <property type="protein sequence ID" value="SNY20714.1"/>
    <property type="molecule type" value="Genomic_DNA"/>
</dbReference>
<protein>
    <submittedName>
        <fullName evidence="1">Uncharacterized protein</fullName>
    </submittedName>
</protein>
<name>A0A285GC13_9EURY</name>
<reference evidence="3" key="1">
    <citation type="submission" date="2017-09" db="EMBL/GenBank/DDBJ databases">
        <authorList>
            <person name="Varghese N."/>
            <person name="Submissions S."/>
        </authorList>
    </citation>
    <scope>NUCLEOTIDE SEQUENCE [LARGE SCALE GENOMIC DNA]</scope>
    <source>
        <strain evidence="3">WG-1MB</strain>
    </source>
</reference>
<dbReference type="Proteomes" id="UP000295404">
    <property type="component" value="Unassembled WGS sequence"/>
</dbReference>
<evidence type="ECO:0000313" key="1">
    <source>
        <dbReference type="EMBL" id="SNY20714.1"/>
    </source>
</evidence>
<keyword evidence="3" id="KW-1185">Reference proteome</keyword>
<reference evidence="1" key="2">
    <citation type="submission" date="2017-09" db="EMBL/GenBank/DDBJ databases">
        <authorList>
            <person name="Ehlers B."/>
            <person name="Leendertz F.H."/>
        </authorList>
    </citation>
    <scope>NUCLEOTIDE SEQUENCE [LARGE SCALE GENOMIC DNA]</scope>
    <source>
        <strain evidence="1">WG-1MB</strain>
    </source>
</reference>
<proteinExistence type="predicted"/>
<evidence type="ECO:0000313" key="4">
    <source>
        <dbReference type="Proteomes" id="UP000295404"/>
    </source>
</evidence>
<sequence length="191" mass="21845">MSETYLPSPGSTESLDPDTVLKMYDSMDMLGRSESQSLHNTDFVFQEPNSADSPIIIEKALAYGNIYKSTWRQVSSSLNIEEDLFASQPSPILFNEIEWDNHKFKLLRPLGLDINFVDELWEGENRDLDIFLVASDMDELIASFREEFFVIWEVYSREPDSNLTTKAQQIKENLLKLVTEVEIDGVTGGCF</sequence>
<dbReference type="EMBL" id="SMMS01000001">
    <property type="protein sequence ID" value="TCL11581.1"/>
    <property type="molecule type" value="Genomic_DNA"/>
</dbReference>
<organism evidence="1 3">
    <name type="scientific">Methanohalophilus euhalobius</name>
    <dbReference type="NCBI Taxonomy" id="51203"/>
    <lineage>
        <taxon>Archaea</taxon>
        <taxon>Methanobacteriati</taxon>
        <taxon>Methanobacteriota</taxon>
        <taxon>Stenosarchaea group</taxon>
        <taxon>Methanomicrobia</taxon>
        <taxon>Methanosarcinales</taxon>
        <taxon>Methanosarcinaceae</taxon>
        <taxon>Methanohalophilus</taxon>
    </lineage>
</organism>
<reference evidence="2 4" key="3">
    <citation type="submission" date="2019-03" db="EMBL/GenBank/DDBJ databases">
        <title>Subsurface microbial communities from deep shales in Ohio and West Virginia, USA.</title>
        <authorList>
            <person name="Wrighton K."/>
        </authorList>
    </citation>
    <scope>NUCLEOTIDE SEQUENCE [LARGE SCALE GENOMIC DNA]</scope>
    <source>
        <strain evidence="2 4">WG1_MB</strain>
    </source>
</reference>
<dbReference type="RefSeq" id="WP_096712834.1">
    <property type="nucleotide sequence ID" value="NZ_OBDR01000011.1"/>
</dbReference>
<evidence type="ECO:0000313" key="2">
    <source>
        <dbReference type="EMBL" id="TCL11581.1"/>
    </source>
</evidence>
<evidence type="ECO:0000313" key="3">
    <source>
        <dbReference type="Proteomes" id="UP000217726"/>
    </source>
</evidence>
<dbReference type="AlphaFoldDB" id="A0A285GC13"/>